<dbReference type="Proteomes" id="UP000240880">
    <property type="component" value="Unassembled WGS sequence"/>
</dbReference>
<name>A0A2R6AC95_9ARCH</name>
<organism evidence="1 2">
    <name type="scientific">Candidatus Marsarchaeota G1 archaeon OSP_D</name>
    <dbReference type="NCBI Taxonomy" id="1978155"/>
    <lineage>
        <taxon>Archaea</taxon>
        <taxon>Candidatus Marsarchaeota</taxon>
        <taxon>Candidatus Marsarchaeota group 1</taxon>
    </lineage>
</organism>
<dbReference type="AlphaFoldDB" id="A0A2R6AC95"/>
<evidence type="ECO:0000313" key="1">
    <source>
        <dbReference type="EMBL" id="PSN83965.1"/>
    </source>
</evidence>
<reference evidence="1 2" key="1">
    <citation type="submission" date="2017-04" db="EMBL/GenBank/DDBJ databases">
        <title>Novel microbial lineages endemic to geothermal iron-oxide mats fill important gaps in the evolutionary history of Archaea.</title>
        <authorList>
            <person name="Jay Z.J."/>
            <person name="Beam J.P."/>
            <person name="Dlakic M."/>
            <person name="Rusch D.B."/>
            <person name="Kozubal M.A."/>
            <person name="Inskeep W.P."/>
        </authorList>
    </citation>
    <scope>NUCLEOTIDE SEQUENCE [LARGE SCALE GENOMIC DNA]</scope>
    <source>
        <strain evidence="1">OSP_D</strain>
    </source>
</reference>
<sequence>MLALLFYCLATLANIRFTHLPISKSFPTSQKLFQQTPYIIVLLIFLHMAKSKKVGISTLTQAGYSPFVAFAWCSSCRRWIPKSRVITWRTGKKLMTRCPECGALGVRLRPHQKIAKKKVPLSLPTPNKL</sequence>
<protein>
    <submittedName>
        <fullName evidence="1">Uncharacterized protein</fullName>
    </submittedName>
</protein>
<proteinExistence type="predicted"/>
<gene>
    <name evidence="1" type="ORF">B9Q01_02640</name>
</gene>
<accession>A0A2R6AC95</accession>
<comment type="caution">
    <text evidence="1">The sequence shown here is derived from an EMBL/GenBank/DDBJ whole genome shotgun (WGS) entry which is preliminary data.</text>
</comment>
<evidence type="ECO:0000313" key="2">
    <source>
        <dbReference type="Proteomes" id="UP000240880"/>
    </source>
</evidence>
<dbReference type="EMBL" id="NEXC01000010">
    <property type="protein sequence ID" value="PSN83965.1"/>
    <property type="molecule type" value="Genomic_DNA"/>
</dbReference>